<feature type="transmembrane region" description="Helical" evidence="1">
    <location>
        <begin position="12"/>
        <end position="34"/>
    </location>
</feature>
<gene>
    <name evidence="2" type="ORF">CAPSK01_000727</name>
</gene>
<proteinExistence type="predicted"/>
<reference evidence="2 3" key="1">
    <citation type="submission" date="2014-07" db="EMBL/GenBank/DDBJ databases">
        <title>Expanding our view of genomic diversity in Candidatus Accumulibacter clades.</title>
        <authorList>
            <person name="Skennerton C.T."/>
            <person name="Barr J.J."/>
            <person name="Slater F.R."/>
            <person name="Bond P.L."/>
            <person name="Tyson G.W."/>
        </authorList>
    </citation>
    <scope>NUCLEOTIDE SEQUENCE [LARGE SCALE GENOMIC DNA]</scope>
    <source>
        <strain evidence="3">SK-01</strain>
    </source>
</reference>
<sequence>MRKLDTSSIPSLIVNISVYVGIVGCVSFAVFEYAKRSVESSLIKCTALRAYSAIIEGNDITFDGLREVYIQEMKQLTGVTGDLTEEDAWQIFLLIRDIAREDTTIDNNKRQWISRSGEKAIPRHHPSPKLEYFLASIVLAVFLYGLNQQKGLIGLVNLPLDQALMPSAFIVIPSLIILAITFLMAKWAIRSASYRN</sequence>
<dbReference type="PROSITE" id="PS51257">
    <property type="entry name" value="PROKAR_LIPOPROTEIN"/>
    <property type="match status" value="1"/>
</dbReference>
<evidence type="ECO:0000313" key="3">
    <source>
        <dbReference type="Proteomes" id="UP000019812"/>
    </source>
</evidence>
<organism evidence="2 3">
    <name type="scientific">Candidatus Accumulibacter vicinus</name>
    <dbReference type="NCBI Taxonomy" id="2954382"/>
    <lineage>
        <taxon>Bacteria</taxon>
        <taxon>Pseudomonadati</taxon>
        <taxon>Pseudomonadota</taxon>
        <taxon>Betaproteobacteria</taxon>
        <taxon>Candidatus Accumulibacter</taxon>
    </lineage>
</organism>
<keyword evidence="1" id="KW-0812">Transmembrane</keyword>
<evidence type="ECO:0000256" key="1">
    <source>
        <dbReference type="SAM" id="Phobius"/>
    </source>
</evidence>
<name>A0A084Y4C0_9PROT</name>
<dbReference type="EMBL" id="JDSS02000012">
    <property type="protein sequence ID" value="KFB69564.1"/>
    <property type="molecule type" value="Genomic_DNA"/>
</dbReference>
<keyword evidence="1" id="KW-1133">Transmembrane helix</keyword>
<dbReference type="AlphaFoldDB" id="A0A084Y4C0"/>
<protein>
    <submittedName>
        <fullName evidence="2">Uncharacterized protein</fullName>
    </submittedName>
</protein>
<feature type="transmembrane region" description="Helical" evidence="1">
    <location>
        <begin position="167"/>
        <end position="189"/>
    </location>
</feature>
<dbReference type="Proteomes" id="UP000019812">
    <property type="component" value="Unassembled WGS sequence"/>
</dbReference>
<comment type="caution">
    <text evidence="2">The sequence shown here is derived from an EMBL/GenBank/DDBJ whole genome shotgun (WGS) entry which is preliminary data.</text>
</comment>
<accession>A0A084Y4C0</accession>
<evidence type="ECO:0000313" key="2">
    <source>
        <dbReference type="EMBL" id="KFB69564.1"/>
    </source>
</evidence>
<keyword evidence="1" id="KW-0472">Membrane</keyword>